<protein>
    <submittedName>
        <fullName evidence="1">Uncharacterized protein</fullName>
    </submittedName>
</protein>
<accession>J3M739</accession>
<evidence type="ECO:0000313" key="2">
    <source>
        <dbReference type="Proteomes" id="UP000006038"/>
    </source>
</evidence>
<evidence type="ECO:0000313" key="1">
    <source>
        <dbReference type="EnsemblPlants" id="OB05G24130.1"/>
    </source>
</evidence>
<dbReference type="Proteomes" id="UP000006038">
    <property type="component" value="Chromosome 5"/>
</dbReference>
<dbReference type="Gramene" id="OB05G24130.1">
    <property type="protein sequence ID" value="OB05G24130.1"/>
    <property type="gene ID" value="OB05G24130"/>
</dbReference>
<sequence>MTNLVIYYIITESKTACPYNFLGAYFPPLPFIGLSSPNQNITSTIITSSITQMFALNSL</sequence>
<keyword evidence="2" id="KW-1185">Reference proteome</keyword>
<reference evidence="1" key="2">
    <citation type="submission" date="2013-04" db="UniProtKB">
        <authorList>
            <consortium name="EnsemblPlants"/>
        </authorList>
    </citation>
    <scope>IDENTIFICATION</scope>
</reference>
<reference evidence="1" key="1">
    <citation type="journal article" date="2013" name="Nat. Commun.">
        <title>Whole-genome sequencing of Oryza brachyantha reveals mechanisms underlying Oryza genome evolution.</title>
        <authorList>
            <person name="Chen J."/>
            <person name="Huang Q."/>
            <person name="Gao D."/>
            <person name="Wang J."/>
            <person name="Lang Y."/>
            <person name="Liu T."/>
            <person name="Li B."/>
            <person name="Bai Z."/>
            <person name="Luis Goicoechea J."/>
            <person name="Liang C."/>
            <person name="Chen C."/>
            <person name="Zhang W."/>
            <person name="Sun S."/>
            <person name="Liao Y."/>
            <person name="Zhang X."/>
            <person name="Yang L."/>
            <person name="Song C."/>
            <person name="Wang M."/>
            <person name="Shi J."/>
            <person name="Liu G."/>
            <person name="Liu J."/>
            <person name="Zhou H."/>
            <person name="Zhou W."/>
            <person name="Yu Q."/>
            <person name="An N."/>
            <person name="Chen Y."/>
            <person name="Cai Q."/>
            <person name="Wang B."/>
            <person name="Liu B."/>
            <person name="Min J."/>
            <person name="Huang Y."/>
            <person name="Wu H."/>
            <person name="Li Z."/>
            <person name="Zhang Y."/>
            <person name="Yin Y."/>
            <person name="Song W."/>
            <person name="Jiang J."/>
            <person name="Jackson S.A."/>
            <person name="Wing R.A."/>
            <person name="Wang J."/>
            <person name="Chen M."/>
        </authorList>
    </citation>
    <scope>NUCLEOTIDE SEQUENCE [LARGE SCALE GENOMIC DNA]</scope>
    <source>
        <strain evidence="1">cv. IRGC 101232</strain>
    </source>
</reference>
<dbReference type="HOGENOM" id="CLU_2964581_0_0_1"/>
<dbReference type="AlphaFoldDB" id="J3M739"/>
<proteinExistence type="predicted"/>
<name>J3M739_ORYBR</name>
<dbReference type="EnsemblPlants" id="OB05G24130.1">
    <property type="protein sequence ID" value="OB05G24130.1"/>
    <property type="gene ID" value="OB05G24130"/>
</dbReference>
<organism evidence="1">
    <name type="scientific">Oryza brachyantha</name>
    <name type="common">malo sina</name>
    <dbReference type="NCBI Taxonomy" id="4533"/>
    <lineage>
        <taxon>Eukaryota</taxon>
        <taxon>Viridiplantae</taxon>
        <taxon>Streptophyta</taxon>
        <taxon>Embryophyta</taxon>
        <taxon>Tracheophyta</taxon>
        <taxon>Spermatophyta</taxon>
        <taxon>Magnoliopsida</taxon>
        <taxon>Liliopsida</taxon>
        <taxon>Poales</taxon>
        <taxon>Poaceae</taxon>
        <taxon>BOP clade</taxon>
        <taxon>Oryzoideae</taxon>
        <taxon>Oryzeae</taxon>
        <taxon>Oryzinae</taxon>
        <taxon>Oryza</taxon>
    </lineage>
</organism>